<evidence type="ECO:0000256" key="2">
    <source>
        <dbReference type="SAM" id="Phobius"/>
    </source>
</evidence>
<sequence length="445" mass="50227">MFFLDAWFKSKKSETRWLTVTRSLTAAILLAAVIVYIVLLVIGIGNNTTFFQSNEQAPDENGIPIPGIHLCSLNYNIRLANMTYRENNPKVPPPNGTIELTCMLQMRNPDVLNDCTQWLHPASPLIPIDQVYTACYHIQIPQTEGNVWYAKPPNALMGLTLAVALPVDYVNWWGNSTLSALFFDGQYDPYVALYAMPPTSNNLPIIDPKDLEAIAGDGSFEHVPRNKYKMDLDFNRFTTAWFHRFITHRNFVDREAWKTFRNYLGFPQMDKISSVDVWESSWSSHKASPGDVMVPILFLSVDMLTETVQTEIRVHTVLSAVSSVGGFASILAGLYAFLFGVRAASSWGVVQTLARRCCGMSTKKKLEDSFLTKTGMPLADKTNWRHRGTTEPKIDVDVLAERLQALEDLLNEYFVNSQFLKSMRKNGGRNKPHRTSVCPQDNNDV</sequence>
<comment type="caution">
    <text evidence="3">The sequence shown here is derived from an EMBL/GenBank/DDBJ whole genome shotgun (WGS) entry which is preliminary data.</text>
</comment>
<keyword evidence="2" id="KW-0812">Transmembrane</keyword>
<accession>A0A433Q7I8</accession>
<feature type="transmembrane region" description="Helical" evidence="2">
    <location>
        <begin position="317"/>
        <end position="338"/>
    </location>
</feature>
<protein>
    <submittedName>
        <fullName evidence="3">Uncharacterized protein</fullName>
    </submittedName>
</protein>
<feature type="region of interest" description="Disordered" evidence="1">
    <location>
        <begin position="425"/>
        <end position="445"/>
    </location>
</feature>
<evidence type="ECO:0000256" key="1">
    <source>
        <dbReference type="SAM" id="MobiDB-lite"/>
    </source>
</evidence>
<proteinExistence type="predicted"/>
<dbReference type="AlphaFoldDB" id="A0A433Q7I8"/>
<organism evidence="3 4">
    <name type="scientific">Jimgerdemannia flammicorona</name>
    <dbReference type="NCBI Taxonomy" id="994334"/>
    <lineage>
        <taxon>Eukaryota</taxon>
        <taxon>Fungi</taxon>
        <taxon>Fungi incertae sedis</taxon>
        <taxon>Mucoromycota</taxon>
        <taxon>Mucoromycotina</taxon>
        <taxon>Endogonomycetes</taxon>
        <taxon>Endogonales</taxon>
        <taxon>Endogonaceae</taxon>
        <taxon>Jimgerdemannia</taxon>
    </lineage>
</organism>
<feature type="transmembrane region" description="Helical" evidence="2">
    <location>
        <begin position="20"/>
        <end position="44"/>
    </location>
</feature>
<reference evidence="3 4" key="1">
    <citation type="journal article" date="2018" name="New Phytol.">
        <title>Phylogenomics of Endogonaceae and evolution of mycorrhizas within Mucoromycota.</title>
        <authorList>
            <person name="Chang Y."/>
            <person name="Desiro A."/>
            <person name="Na H."/>
            <person name="Sandor L."/>
            <person name="Lipzen A."/>
            <person name="Clum A."/>
            <person name="Barry K."/>
            <person name="Grigoriev I.V."/>
            <person name="Martin F.M."/>
            <person name="Stajich J.E."/>
            <person name="Smith M.E."/>
            <person name="Bonito G."/>
            <person name="Spatafora J.W."/>
        </authorList>
    </citation>
    <scope>NUCLEOTIDE SEQUENCE [LARGE SCALE GENOMIC DNA]</scope>
    <source>
        <strain evidence="3 4">AD002</strain>
    </source>
</reference>
<keyword evidence="2" id="KW-0472">Membrane</keyword>
<feature type="compositionally biased region" description="Basic residues" evidence="1">
    <location>
        <begin position="425"/>
        <end position="434"/>
    </location>
</feature>
<evidence type="ECO:0000313" key="4">
    <source>
        <dbReference type="Proteomes" id="UP000274822"/>
    </source>
</evidence>
<gene>
    <name evidence="3" type="ORF">BC938DRAFT_471728</name>
</gene>
<dbReference type="Proteomes" id="UP000274822">
    <property type="component" value="Unassembled WGS sequence"/>
</dbReference>
<keyword evidence="2" id="KW-1133">Transmembrane helix</keyword>
<name>A0A433Q7I8_9FUNG</name>
<dbReference type="EMBL" id="RBNJ01012169">
    <property type="protein sequence ID" value="RUS25740.1"/>
    <property type="molecule type" value="Genomic_DNA"/>
</dbReference>
<keyword evidence="4" id="KW-1185">Reference proteome</keyword>
<evidence type="ECO:0000313" key="3">
    <source>
        <dbReference type="EMBL" id="RUS25740.1"/>
    </source>
</evidence>